<feature type="non-terminal residue" evidence="2">
    <location>
        <position position="1"/>
    </location>
</feature>
<dbReference type="AlphaFoldDB" id="A0A427A1U4"/>
<dbReference type="Proteomes" id="UP000287651">
    <property type="component" value="Unassembled WGS sequence"/>
</dbReference>
<proteinExistence type="predicted"/>
<accession>A0A427A1U4</accession>
<evidence type="ECO:0000256" key="1">
    <source>
        <dbReference type="SAM" id="MobiDB-lite"/>
    </source>
</evidence>
<evidence type="ECO:0000313" key="3">
    <source>
        <dbReference type="Proteomes" id="UP000287651"/>
    </source>
</evidence>
<dbReference type="EMBL" id="AMZH03004109">
    <property type="protein sequence ID" value="RRT70172.1"/>
    <property type="molecule type" value="Genomic_DNA"/>
</dbReference>
<protein>
    <submittedName>
        <fullName evidence="2">Uncharacterized protein</fullName>
    </submittedName>
</protein>
<organism evidence="2 3">
    <name type="scientific">Ensete ventricosum</name>
    <name type="common">Abyssinian banana</name>
    <name type="synonym">Musa ensete</name>
    <dbReference type="NCBI Taxonomy" id="4639"/>
    <lineage>
        <taxon>Eukaryota</taxon>
        <taxon>Viridiplantae</taxon>
        <taxon>Streptophyta</taxon>
        <taxon>Embryophyta</taxon>
        <taxon>Tracheophyta</taxon>
        <taxon>Spermatophyta</taxon>
        <taxon>Magnoliopsida</taxon>
        <taxon>Liliopsida</taxon>
        <taxon>Zingiberales</taxon>
        <taxon>Musaceae</taxon>
        <taxon>Ensete</taxon>
    </lineage>
</organism>
<feature type="region of interest" description="Disordered" evidence="1">
    <location>
        <begin position="1"/>
        <end position="21"/>
    </location>
</feature>
<reference evidence="2 3" key="1">
    <citation type="journal article" date="2014" name="Agronomy (Basel)">
        <title>A Draft Genome Sequence for Ensete ventricosum, the Drought-Tolerant Tree Against Hunger.</title>
        <authorList>
            <person name="Harrison J."/>
            <person name="Moore K.A."/>
            <person name="Paszkiewicz K."/>
            <person name="Jones T."/>
            <person name="Grant M."/>
            <person name="Ambacheew D."/>
            <person name="Muzemil S."/>
            <person name="Studholme D.J."/>
        </authorList>
    </citation>
    <scope>NUCLEOTIDE SEQUENCE [LARGE SCALE GENOMIC DNA]</scope>
</reference>
<name>A0A427A1U4_ENSVE</name>
<comment type="caution">
    <text evidence="2">The sequence shown here is derived from an EMBL/GenBank/DDBJ whole genome shotgun (WGS) entry which is preliminary data.</text>
</comment>
<sequence length="50" mass="5702">SKKYRQEARVNSGKMSARFTRSPNLKKRRLYPVLFCSADDDDGISPLSPD</sequence>
<evidence type="ECO:0000313" key="2">
    <source>
        <dbReference type="EMBL" id="RRT70172.1"/>
    </source>
</evidence>
<gene>
    <name evidence="2" type="ORF">B296_00031972</name>
</gene>